<dbReference type="CDD" id="cd02014">
    <property type="entry name" value="TPP_POX"/>
    <property type="match status" value="1"/>
</dbReference>
<proteinExistence type="inferred from homology"/>
<dbReference type="PANTHER" id="PTHR42981">
    <property type="entry name" value="PYRUVATE DEHYDROGENASE [UBIQUINONE]"/>
    <property type="match status" value="1"/>
</dbReference>
<evidence type="ECO:0000256" key="1">
    <source>
        <dbReference type="ARBA" id="ARBA00007812"/>
    </source>
</evidence>
<evidence type="ECO:0000256" key="3">
    <source>
        <dbReference type="RuleBase" id="RU362132"/>
    </source>
</evidence>
<feature type="domain" description="Thiamine pyrophosphate enzyme TPP-binding" evidence="5">
    <location>
        <begin position="381"/>
        <end position="527"/>
    </location>
</feature>
<dbReference type="InterPro" id="IPR047211">
    <property type="entry name" value="POXB-like"/>
</dbReference>
<keyword evidence="7" id="KW-0830">Ubiquinone</keyword>
<sequence>MAKKVANQLVETLIEAGVKRIYAVTGDSLNEVNEAVRQNEEMKWIHVRHEETGAYAAGAEAQLTGLPGCCAGSSGPGHVHLINGLYDAQRSGAPVLAIASTIPTGEFGTEYFQETNTIKLFSDCSYYNEVATTPQQFPRMLQSALQTATTRKGVSVIGLPGDLAKKSAVNVDSSVHIYPKDSSVCPAEEDLIQLAAMLNHYKRITLFCGIGCRGAHDEVIQLSERLNAPVAYTFKGKMEVQYDNPYEVGMTGLLGMPSGYYSMHEAEVLVMLGTDFPYSAFLPDDIKIAQIDIKAERLGRRAKVDIGLCGDVKSTLQALLPMLQQKKDDSFLLKQLKRYEGVKKDLIAYTEDRGKENLIHPEYVMSEIDKLASDDAIFTVDTGMTCVWGARYLQATERRHMLGSFNHGSMANALPQAIGAALARPDQQVIALCGDGGLSMTLGDLETVVQYKLPIKIIVFNNRSLGMVKLEMEVDGLPDWQTNMLNPDFAQVAEAMGMTGFNVSDPDKVLTTLYNAFEIDGPVLINIMTDPNALAMPPKIEIGQMVGFAQSMYKLLINGRSQEVIDTINSNYKHIREVF</sequence>
<dbReference type="RefSeq" id="WP_122200801.1">
    <property type="nucleotide sequence ID" value="NZ_CABJFV010000001.1"/>
</dbReference>
<dbReference type="GO" id="GO:0000287">
    <property type="term" value="F:magnesium ion binding"/>
    <property type="evidence" value="ECO:0007669"/>
    <property type="project" value="InterPro"/>
</dbReference>
<accession>A0A413VYU1</accession>
<dbReference type="AlphaFoldDB" id="A0A413VYU1"/>
<dbReference type="InterPro" id="IPR047212">
    <property type="entry name" value="TPP_POXB-like"/>
</dbReference>
<dbReference type="Proteomes" id="UP000284379">
    <property type="component" value="Unassembled WGS sequence"/>
</dbReference>
<name>A0A413VYU1_9BACE</name>
<dbReference type="PROSITE" id="PS00187">
    <property type="entry name" value="TPP_ENZYMES"/>
    <property type="match status" value="1"/>
</dbReference>
<evidence type="ECO:0000313" key="7">
    <source>
        <dbReference type="EMBL" id="RHB38721.1"/>
    </source>
</evidence>
<dbReference type="GO" id="GO:0019752">
    <property type="term" value="P:carboxylic acid metabolic process"/>
    <property type="evidence" value="ECO:0007669"/>
    <property type="project" value="UniProtKB-ARBA"/>
</dbReference>
<dbReference type="InterPro" id="IPR012000">
    <property type="entry name" value="Thiamin_PyroP_enz_cen_dom"/>
</dbReference>
<dbReference type="InterPro" id="IPR029061">
    <property type="entry name" value="THDP-binding"/>
</dbReference>
<dbReference type="InterPro" id="IPR000399">
    <property type="entry name" value="TPP-bd_CS"/>
</dbReference>
<dbReference type="InterPro" id="IPR029035">
    <property type="entry name" value="DHS-like_NAD/FAD-binding_dom"/>
</dbReference>
<feature type="domain" description="Thiamine pyrophosphate enzyme central" evidence="4">
    <location>
        <begin position="193"/>
        <end position="319"/>
    </location>
</feature>
<dbReference type="InterPro" id="IPR011766">
    <property type="entry name" value="TPP_enzyme_TPP-bd"/>
</dbReference>
<evidence type="ECO:0000259" key="6">
    <source>
        <dbReference type="Pfam" id="PF02776"/>
    </source>
</evidence>
<dbReference type="Pfam" id="PF00205">
    <property type="entry name" value="TPP_enzyme_M"/>
    <property type="match status" value="1"/>
</dbReference>
<dbReference type="GO" id="GO:0030976">
    <property type="term" value="F:thiamine pyrophosphate binding"/>
    <property type="evidence" value="ECO:0007669"/>
    <property type="project" value="InterPro"/>
</dbReference>
<comment type="similarity">
    <text evidence="1 3">Belongs to the TPP enzyme family.</text>
</comment>
<dbReference type="SUPFAM" id="SSF52518">
    <property type="entry name" value="Thiamin diphosphate-binding fold (THDP-binding)"/>
    <property type="match status" value="2"/>
</dbReference>
<reference evidence="7 8" key="1">
    <citation type="submission" date="2018-08" db="EMBL/GenBank/DDBJ databases">
        <title>A genome reference for cultivated species of the human gut microbiota.</title>
        <authorList>
            <person name="Zou Y."/>
            <person name="Xue W."/>
            <person name="Luo G."/>
        </authorList>
    </citation>
    <scope>NUCLEOTIDE SEQUENCE [LARGE SCALE GENOMIC DNA]</scope>
    <source>
        <strain evidence="7 8">AM40-30BH</strain>
    </source>
</reference>
<protein>
    <submittedName>
        <fullName evidence="7">Ubiquinone-dependent pyruvate dehydrogenase</fullName>
    </submittedName>
</protein>
<comment type="caution">
    <text evidence="7">The sequence shown here is derived from an EMBL/GenBank/DDBJ whole genome shotgun (WGS) entry which is preliminary data.</text>
</comment>
<dbReference type="GO" id="GO:0003824">
    <property type="term" value="F:catalytic activity"/>
    <property type="evidence" value="ECO:0007669"/>
    <property type="project" value="InterPro"/>
</dbReference>
<evidence type="ECO:0000256" key="2">
    <source>
        <dbReference type="ARBA" id="ARBA00023052"/>
    </source>
</evidence>
<dbReference type="PANTHER" id="PTHR42981:SF2">
    <property type="entry name" value="PYRUVATE DEHYDROGENASE [UBIQUINONE]"/>
    <property type="match status" value="1"/>
</dbReference>
<evidence type="ECO:0000259" key="5">
    <source>
        <dbReference type="Pfam" id="PF02775"/>
    </source>
</evidence>
<evidence type="ECO:0000259" key="4">
    <source>
        <dbReference type="Pfam" id="PF00205"/>
    </source>
</evidence>
<dbReference type="EMBL" id="QSGO01000001">
    <property type="protein sequence ID" value="RHB38721.1"/>
    <property type="molecule type" value="Genomic_DNA"/>
</dbReference>
<dbReference type="Pfam" id="PF02775">
    <property type="entry name" value="TPP_enzyme_C"/>
    <property type="match status" value="1"/>
</dbReference>
<dbReference type="InterPro" id="IPR047210">
    <property type="entry name" value="TPP_PYR_POXB-like"/>
</dbReference>
<evidence type="ECO:0000313" key="8">
    <source>
        <dbReference type="Proteomes" id="UP000284379"/>
    </source>
</evidence>
<dbReference type="Gene3D" id="3.40.50.970">
    <property type="match status" value="2"/>
</dbReference>
<dbReference type="CDD" id="cd07039">
    <property type="entry name" value="TPP_PYR_POX"/>
    <property type="match status" value="1"/>
</dbReference>
<dbReference type="InterPro" id="IPR012001">
    <property type="entry name" value="Thiamin_PyroP_enz_TPP-bd_dom"/>
</dbReference>
<dbReference type="Gene3D" id="3.40.50.1220">
    <property type="entry name" value="TPP-binding domain"/>
    <property type="match status" value="1"/>
</dbReference>
<dbReference type="Pfam" id="PF02776">
    <property type="entry name" value="TPP_enzyme_N"/>
    <property type="match status" value="1"/>
</dbReference>
<gene>
    <name evidence="7" type="ORF">DW888_02690</name>
</gene>
<keyword evidence="7" id="KW-0670">Pyruvate</keyword>
<organism evidence="7 8">
    <name type="scientific">Bacteroides nordii</name>
    <dbReference type="NCBI Taxonomy" id="291645"/>
    <lineage>
        <taxon>Bacteria</taxon>
        <taxon>Pseudomonadati</taxon>
        <taxon>Bacteroidota</taxon>
        <taxon>Bacteroidia</taxon>
        <taxon>Bacteroidales</taxon>
        <taxon>Bacteroidaceae</taxon>
        <taxon>Bacteroides</taxon>
    </lineage>
</organism>
<keyword evidence="2 3" id="KW-0786">Thiamine pyrophosphate</keyword>
<feature type="domain" description="Thiamine pyrophosphate enzyme N-terminal TPP-binding" evidence="6">
    <location>
        <begin position="4"/>
        <end position="117"/>
    </location>
</feature>
<dbReference type="SUPFAM" id="SSF52467">
    <property type="entry name" value="DHS-like NAD/FAD-binding domain"/>
    <property type="match status" value="1"/>
</dbReference>